<dbReference type="eggNOG" id="ENOG50338VB">
    <property type="taxonomic scope" value="Bacteria"/>
</dbReference>
<organism evidence="2 3">
    <name type="scientific">Allomeiothermus silvanus (strain ATCC 700542 / DSM 9946 / NBRC 106475 / NCIMB 13440 / VI-R2)</name>
    <name type="common">Thermus silvanus</name>
    <dbReference type="NCBI Taxonomy" id="526227"/>
    <lineage>
        <taxon>Bacteria</taxon>
        <taxon>Thermotogati</taxon>
        <taxon>Deinococcota</taxon>
        <taxon>Deinococci</taxon>
        <taxon>Thermales</taxon>
        <taxon>Thermaceae</taxon>
        <taxon>Allomeiothermus</taxon>
    </lineage>
</organism>
<dbReference type="OrthoDB" id="34345at2"/>
<keyword evidence="1" id="KW-0472">Membrane</keyword>
<feature type="transmembrane region" description="Helical" evidence="1">
    <location>
        <begin position="52"/>
        <end position="71"/>
    </location>
</feature>
<keyword evidence="3" id="KW-1185">Reference proteome</keyword>
<dbReference type="AlphaFoldDB" id="D7BE73"/>
<sequence>MLTWLDLLSLLTLALAIAVGARQGLPFTIAVLVAILGYALVALVVPVGTLPLAVSVVIALLAGFGGAYLAGSLFLPRLNPLLEGIAGSAGGLVWGTLLALAIWVSFPAEFVASSGTLRYPSAQLPLTIQRGIIESPFANTLFNWVNNQPLMRKILLPHLR</sequence>
<dbReference type="RefSeq" id="WP_013159460.1">
    <property type="nucleotide sequence ID" value="NC_014212.1"/>
</dbReference>
<evidence type="ECO:0008006" key="4">
    <source>
        <dbReference type="Google" id="ProtNLM"/>
    </source>
</evidence>
<dbReference type="EMBL" id="CP002042">
    <property type="protein sequence ID" value="ADH64931.1"/>
    <property type="molecule type" value="Genomic_DNA"/>
</dbReference>
<name>D7BE73_ALLS1</name>
<dbReference type="Proteomes" id="UP000001916">
    <property type="component" value="Chromosome"/>
</dbReference>
<evidence type="ECO:0000256" key="1">
    <source>
        <dbReference type="SAM" id="Phobius"/>
    </source>
</evidence>
<feature type="transmembrane region" description="Helical" evidence="1">
    <location>
        <begin position="91"/>
        <end position="112"/>
    </location>
</feature>
<evidence type="ECO:0000313" key="3">
    <source>
        <dbReference type="Proteomes" id="UP000001916"/>
    </source>
</evidence>
<gene>
    <name evidence="2" type="ordered locus">Mesil_3099</name>
</gene>
<keyword evidence="1" id="KW-0812">Transmembrane</keyword>
<dbReference type="STRING" id="526227.Mesil_3099"/>
<feature type="transmembrane region" description="Helical" evidence="1">
    <location>
        <begin position="28"/>
        <end position="45"/>
    </location>
</feature>
<keyword evidence="1" id="KW-1133">Transmembrane helix</keyword>
<accession>D7BE73</accession>
<dbReference type="HOGENOM" id="CLU_1703417_0_0_0"/>
<dbReference type="KEGG" id="msv:Mesil_3099"/>
<protein>
    <recommendedName>
        <fullName evidence="4">Colicin V production protein</fullName>
    </recommendedName>
</protein>
<evidence type="ECO:0000313" key="2">
    <source>
        <dbReference type="EMBL" id="ADH64931.1"/>
    </source>
</evidence>
<proteinExistence type="predicted"/>
<reference evidence="2 3" key="1">
    <citation type="journal article" date="2010" name="Stand. Genomic Sci.">
        <title>Complete genome sequence of Meiothermus silvanus type strain (VI-R2).</title>
        <authorList>
            <person name="Sikorski J."/>
            <person name="Tindall B.J."/>
            <person name="Lowry S."/>
            <person name="Lucas S."/>
            <person name="Nolan M."/>
            <person name="Copeland A."/>
            <person name="Glavina Del Rio T."/>
            <person name="Tice H."/>
            <person name="Cheng J.F."/>
            <person name="Han C."/>
            <person name="Pitluck S."/>
            <person name="Liolios K."/>
            <person name="Ivanova N."/>
            <person name="Mavromatis K."/>
            <person name="Mikhailova N."/>
            <person name="Pati A."/>
            <person name="Goodwin L."/>
            <person name="Chen A."/>
            <person name="Palaniappan K."/>
            <person name="Land M."/>
            <person name="Hauser L."/>
            <person name="Chang Y.J."/>
            <person name="Jeffries C.D."/>
            <person name="Rohde M."/>
            <person name="Goker M."/>
            <person name="Woyke T."/>
            <person name="Bristow J."/>
            <person name="Eisen J.A."/>
            <person name="Markowitz V."/>
            <person name="Hugenholtz P."/>
            <person name="Kyrpides N.C."/>
            <person name="Klenk H.P."/>
            <person name="Lapidus A."/>
        </authorList>
    </citation>
    <scope>NUCLEOTIDE SEQUENCE [LARGE SCALE GENOMIC DNA]</scope>
    <source>
        <strain evidence="3">ATCC 700542 / DSM 9946 / VI-R2</strain>
    </source>
</reference>